<reference evidence="1" key="1">
    <citation type="submission" date="2021-04" db="EMBL/GenBank/DDBJ databases">
        <authorList>
            <person name="Chebbi M.A.C M."/>
        </authorList>
    </citation>
    <scope>NUCLEOTIDE SEQUENCE</scope>
</reference>
<proteinExistence type="predicted"/>
<evidence type="ECO:0000313" key="1">
    <source>
        <dbReference type="EMBL" id="CAG5071643.1"/>
    </source>
</evidence>
<dbReference type="AlphaFoldDB" id="A0A8J2EHD9"/>
<organism evidence="1 2">
    <name type="scientific">Cotesia congregata</name>
    <name type="common">Parasitoid wasp</name>
    <name type="synonym">Apanteles congregatus</name>
    <dbReference type="NCBI Taxonomy" id="51543"/>
    <lineage>
        <taxon>Eukaryota</taxon>
        <taxon>Metazoa</taxon>
        <taxon>Ecdysozoa</taxon>
        <taxon>Arthropoda</taxon>
        <taxon>Hexapoda</taxon>
        <taxon>Insecta</taxon>
        <taxon>Pterygota</taxon>
        <taxon>Neoptera</taxon>
        <taxon>Endopterygota</taxon>
        <taxon>Hymenoptera</taxon>
        <taxon>Apocrita</taxon>
        <taxon>Ichneumonoidea</taxon>
        <taxon>Braconidae</taxon>
        <taxon>Microgastrinae</taxon>
        <taxon>Cotesia</taxon>
    </lineage>
</organism>
<dbReference type="OrthoDB" id="8186801at2759"/>
<name>A0A8J2EHD9_COTCN</name>
<dbReference type="EMBL" id="CAJNRD030000544">
    <property type="protein sequence ID" value="CAG5071643.1"/>
    <property type="molecule type" value="Genomic_DNA"/>
</dbReference>
<comment type="caution">
    <text evidence="1">The sequence shown here is derived from an EMBL/GenBank/DDBJ whole genome shotgun (WGS) entry which is preliminary data.</text>
</comment>
<sequence>MLLSSIWFGAGKPKSMNDYLKPFIAEATKLADKGFQYKYNGRIYTKKVIVMLGICDAVARPLVRCSTQFNGEYGCGLCLHPGERVEKGRGYTRVYPIIQGNPFGEDL</sequence>
<evidence type="ECO:0000313" key="2">
    <source>
        <dbReference type="Proteomes" id="UP000786811"/>
    </source>
</evidence>
<gene>
    <name evidence="1" type="ORF">HICCMSTLAB_LOCUS78</name>
</gene>
<keyword evidence="2" id="KW-1185">Reference proteome</keyword>
<accession>A0A8J2EHD9</accession>
<dbReference type="Proteomes" id="UP000786811">
    <property type="component" value="Unassembled WGS sequence"/>
</dbReference>
<feature type="non-terminal residue" evidence="1">
    <location>
        <position position="107"/>
    </location>
</feature>
<protein>
    <submittedName>
        <fullName evidence="1">Uncharacterized protein</fullName>
    </submittedName>
</protein>